<reference evidence="1" key="1">
    <citation type="submission" date="2020-08" db="EMBL/GenBank/DDBJ databases">
        <title>Multicomponent nature underlies the extraordinary mechanical properties of spider dragline silk.</title>
        <authorList>
            <person name="Kono N."/>
            <person name="Nakamura H."/>
            <person name="Mori M."/>
            <person name="Yoshida Y."/>
            <person name="Ohtoshi R."/>
            <person name="Malay A.D."/>
            <person name="Moran D.A.P."/>
            <person name="Tomita M."/>
            <person name="Numata K."/>
            <person name="Arakawa K."/>
        </authorList>
    </citation>
    <scope>NUCLEOTIDE SEQUENCE</scope>
</reference>
<name>A0A8X6MBY5_NEPPI</name>
<keyword evidence="2" id="KW-1185">Reference proteome</keyword>
<dbReference type="EMBL" id="BMAW01044454">
    <property type="protein sequence ID" value="GFS44780.1"/>
    <property type="molecule type" value="Genomic_DNA"/>
</dbReference>
<comment type="caution">
    <text evidence="1">The sequence shown here is derived from an EMBL/GenBank/DDBJ whole genome shotgun (WGS) entry which is preliminary data.</text>
</comment>
<sequence>MSLEILGKTQEKYRDFLTPPVEILMTLERNYNLKKTNGEERSLENLMCILKREVQSEEMIVLALTGFGLNLTSKKRDRGGYNMQKSNYWVINKHKH</sequence>
<evidence type="ECO:0000313" key="2">
    <source>
        <dbReference type="Proteomes" id="UP000887013"/>
    </source>
</evidence>
<dbReference type="Proteomes" id="UP000887013">
    <property type="component" value="Unassembled WGS sequence"/>
</dbReference>
<proteinExistence type="predicted"/>
<evidence type="ECO:0000313" key="1">
    <source>
        <dbReference type="EMBL" id="GFS44780.1"/>
    </source>
</evidence>
<dbReference type="AlphaFoldDB" id="A0A8X6MBY5"/>
<protein>
    <submittedName>
        <fullName evidence="1">Uncharacterized protein</fullName>
    </submittedName>
</protein>
<accession>A0A8X6MBY5</accession>
<organism evidence="1 2">
    <name type="scientific">Nephila pilipes</name>
    <name type="common">Giant wood spider</name>
    <name type="synonym">Nephila maculata</name>
    <dbReference type="NCBI Taxonomy" id="299642"/>
    <lineage>
        <taxon>Eukaryota</taxon>
        <taxon>Metazoa</taxon>
        <taxon>Ecdysozoa</taxon>
        <taxon>Arthropoda</taxon>
        <taxon>Chelicerata</taxon>
        <taxon>Arachnida</taxon>
        <taxon>Araneae</taxon>
        <taxon>Araneomorphae</taxon>
        <taxon>Entelegynae</taxon>
        <taxon>Araneoidea</taxon>
        <taxon>Nephilidae</taxon>
        <taxon>Nephila</taxon>
    </lineage>
</organism>
<gene>
    <name evidence="1" type="ORF">NPIL_566351</name>
</gene>